<gene>
    <name evidence="3" type="ORF">ACFSFY_09625</name>
</gene>
<reference evidence="4" key="1">
    <citation type="journal article" date="2019" name="Int. J. Syst. Evol. Microbiol.">
        <title>The Global Catalogue of Microorganisms (GCM) 10K type strain sequencing project: providing services to taxonomists for standard genome sequencing and annotation.</title>
        <authorList>
            <consortium name="The Broad Institute Genomics Platform"/>
            <consortium name="The Broad Institute Genome Sequencing Center for Infectious Disease"/>
            <person name="Wu L."/>
            <person name="Ma J."/>
        </authorList>
    </citation>
    <scope>NUCLEOTIDE SEQUENCE [LARGE SCALE GENOMIC DNA]</scope>
    <source>
        <strain evidence="4">CGMCC 4.7177</strain>
    </source>
</reference>
<evidence type="ECO:0000259" key="2">
    <source>
        <dbReference type="PROSITE" id="PS51371"/>
    </source>
</evidence>
<dbReference type="PROSITE" id="PS51371">
    <property type="entry name" value="CBS"/>
    <property type="match status" value="1"/>
</dbReference>
<dbReference type="PIRSF" id="PIRSF035040">
    <property type="entry name" value="UCP035040_CBS_Lmo0553"/>
    <property type="match status" value="1"/>
</dbReference>
<keyword evidence="1" id="KW-0129">CBS domain</keyword>
<dbReference type="InterPro" id="IPR017036">
    <property type="entry name" value="Lmo0553-like"/>
</dbReference>
<accession>A0ABW4SIQ6</accession>
<proteinExistence type="predicted"/>
<dbReference type="RefSeq" id="WP_381537576.1">
    <property type="nucleotide sequence ID" value="NZ_JBHUGI010000025.1"/>
</dbReference>
<feature type="domain" description="CBS" evidence="2">
    <location>
        <begin position="9"/>
        <end position="66"/>
    </location>
</feature>
<organism evidence="3 4">
    <name type="scientific">Sporosarcina siberiensis</name>
    <dbReference type="NCBI Taxonomy" id="1365606"/>
    <lineage>
        <taxon>Bacteria</taxon>
        <taxon>Bacillati</taxon>
        <taxon>Bacillota</taxon>
        <taxon>Bacilli</taxon>
        <taxon>Bacillales</taxon>
        <taxon>Caryophanaceae</taxon>
        <taxon>Sporosarcina</taxon>
    </lineage>
</organism>
<dbReference type="SUPFAM" id="SSF54631">
    <property type="entry name" value="CBS-domain pair"/>
    <property type="match status" value="1"/>
</dbReference>
<dbReference type="EMBL" id="JBHUGI010000025">
    <property type="protein sequence ID" value="MFD1928319.1"/>
    <property type="molecule type" value="Genomic_DNA"/>
</dbReference>
<evidence type="ECO:0000313" key="3">
    <source>
        <dbReference type="EMBL" id="MFD1928319.1"/>
    </source>
</evidence>
<protein>
    <submittedName>
        <fullName evidence="3">CBS domain-containing protein</fullName>
    </submittedName>
</protein>
<dbReference type="Proteomes" id="UP001597218">
    <property type="component" value="Unassembled WGS sequence"/>
</dbReference>
<dbReference type="Gene3D" id="3.10.580.10">
    <property type="entry name" value="CBS-domain"/>
    <property type="match status" value="1"/>
</dbReference>
<dbReference type="InterPro" id="IPR000644">
    <property type="entry name" value="CBS_dom"/>
</dbReference>
<keyword evidence="4" id="KW-1185">Reference proteome</keyword>
<evidence type="ECO:0000313" key="4">
    <source>
        <dbReference type="Proteomes" id="UP001597218"/>
    </source>
</evidence>
<evidence type="ECO:0000256" key="1">
    <source>
        <dbReference type="PROSITE-ProRule" id="PRU00703"/>
    </source>
</evidence>
<dbReference type="InterPro" id="IPR046342">
    <property type="entry name" value="CBS_dom_sf"/>
</dbReference>
<dbReference type="CDD" id="cd02205">
    <property type="entry name" value="CBS_pair_SF"/>
    <property type="match status" value="1"/>
</dbReference>
<comment type="caution">
    <text evidence="3">The sequence shown here is derived from an EMBL/GenBank/DDBJ whole genome shotgun (WGS) entry which is preliminary data.</text>
</comment>
<dbReference type="Pfam" id="PF00571">
    <property type="entry name" value="CBS"/>
    <property type="match status" value="1"/>
</dbReference>
<sequence>MFVRDLYLEIHEVTTVRNDQSVAEVYETINKSGYRCIPVIDTEGMYKGMIYKVHIMEYLYENDGDENATIDSLLKHKNETISKFSPFLKALIAIKALPYVCVVQDGKLLGILTQNRVESVLKDAFGMTTGGINITLSSVEAKGMIEKLTRTLRGENIEGMFTLDNGSVIARRVVITLEDGKTDEEINVLRDKLIKHGFRILHIDHIDKVE</sequence>
<name>A0ABW4SIQ6_9BACL</name>